<protein>
    <submittedName>
        <fullName evidence="3">Cyclic nucleotide-binding domain-containing protein</fullName>
    </submittedName>
</protein>
<gene>
    <name evidence="3" type="ORF">ACFQ14_13035</name>
</gene>
<evidence type="ECO:0000256" key="1">
    <source>
        <dbReference type="SAM" id="Coils"/>
    </source>
</evidence>
<keyword evidence="1" id="KW-0175">Coiled coil</keyword>
<name>A0ABW3FI80_9HYPH</name>
<proteinExistence type="predicted"/>
<feature type="domain" description="Cyclic nucleotide-binding" evidence="2">
    <location>
        <begin position="16"/>
        <end position="135"/>
    </location>
</feature>
<evidence type="ECO:0000313" key="4">
    <source>
        <dbReference type="Proteomes" id="UP001597101"/>
    </source>
</evidence>
<feature type="coiled-coil region" evidence="1">
    <location>
        <begin position="129"/>
        <end position="156"/>
    </location>
</feature>
<evidence type="ECO:0000313" key="3">
    <source>
        <dbReference type="EMBL" id="MFD0917332.1"/>
    </source>
</evidence>
<dbReference type="EMBL" id="JBHTJV010000012">
    <property type="protein sequence ID" value="MFD0917332.1"/>
    <property type="molecule type" value="Genomic_DNA"/>
</dbReference>
<accession>A0ABW3FI80</accession>
<dbReference type="PROSITE" id="PS50042">
    <property type="entry name" value="CNMP_BINDING_3"/>
    <property type="match status" value="1"/>
</dbReference>
<reference evidence="4" key="1">
    <citation type="journal article" date="2019" name="Int. J. Syst. Evol. Microbiol.">
        <title>The Global Catalogue of Microorganisms (GCM) 10K type strain sequencing project: providing services to taxonomists for standard genome sequencing and annotation.</title>
        <authorList>
            <consortium name="The Broad Institute Genomics Platform"/>
            <consortium name="The Broad Institute Genome Sequencing Center for Infectious Disease"/>
            <person name="Wu L."/>
            <person name="Ma J."/>
        </authorList>
    </citation>
    <scope>NUCLEOTIDE SEQUENCE [LARGE SCALE GENOMIC DNA]</scope>
    <source>
        <strain evidence="4">CCUG 60023</strain>
    </source>
</reference>
<dbReference type="Gene3D" id="2.60.120.10">
    <property type="entry name" value="Jelly Rolls"/>
    <property type="match status" value="1"/>
</dbReference>
<comment type="caution">
    <text evidence="3">The sequence shown here is derived from an EMBL/GenBank/DDBJ whole genome shotgun (WGS) entry which is preliminary data.</text>
</comment>
<dbReference type="CDD" id="cd00038">
    <property type="entry name" value="CAP_ED"/>
    <property type="match status" value="1"/>
</dbReference>
<dbReference type="PANTHER" id="PTHR11635:SF152">
    <property type="entry name" value="CAMP-DEPENDENT PROTEIN KINASE TYPE I REGULATORY SUBUNIT-RELATED"/>
    <property type="match status" value="1"/>
</dbReference>
<dbReference type="PRINTS" id="PR00103">
    <property type="entry name" value="CAMPKINASE"/>
</dbReference>
<dbReference type="InterPro" id="IPR014710">
    <property type="entry name" value="RmlC-like_jellyroll"/>
</dbReference>
<evidence type="ECO:0000259" key="2">
    <source>
        <dbReference type="PROSITE" id="PS50042"/>
    </source>
</evidence>
<sequence>MSKLQDEVDLLRSIPMFANLAANKLKLLAFASDRVSYSEGEVLFEQGDEADAAYVVISGEADILVTTGDTVSKVAVLGPNEFVGDMAILCDIQRTATVKANSPMEALRIRKEHLNELINDTPALAMSVLKELVQRLAKTTKDLSEANEEIQRLKAG</sequence>
<dbReference type="InterPro" id="IPR050503">
    <property type="entry name" value="cAMP-dep_PK_reg_su-like"/>
</dbReference>
<dbReference type="PANTHER" id="PTHR11635">
    <property type="entry name" value="CAMP-DEPENDENT PROTEIN KINASE REGULATORY CHAIN"/>
    <property type="match status" value="1"/>
</dbReference>
<dbReference type="InterPro" id="IPR000595">
    <property type="entry name" value="cNMP-bd_dom"/>
</dbReference>
<dbReference type="SMART" id="SM00100">
    <property type="entry name" value="cNMP"/>
    <property type="match status" value="1"/>
</dbReference>
<dbReference type="RefSeq" id="WP_377213194.1">
    <property type="nucleotide sequence ID" value="NZ_JBHTJV010000012.1"/>
</dbReference>
<dbReference type="Pfam" id="PF00027">
    <property type="entry name" value="cNMP_binding"/>
    <property type="match status" value="1"/>
</dbReference>
<dbReference type="Proteomes" id="UP001597101">
    <property type="component" value="Unassembled WGS sequence"/>
</dbReference>
<organism evidence="3 4">
    <name type="scientific">Pseudahrensia aquimaris</name>
    <dbReference type="NCBI Taxonomy" id="744461"/>
    <lineage>
        <taxon>Bacteria</taxon>
        <taxon>Pseudomonadati</taxon>
        <taxon>Pseudomonadota</taxon>
        <taxon>Alphaproteobacteria</taxon>
        <taxon>Hyphomicrobiales</taxon>
        <taxon>Ahrensiaceae</taxon>
        <taxon>Pseudahrensia</taxon>
    </lineage>
</organism>
<keyword evidence="4" id="KW-1185">Reference proteome</keyword>
<dbReference type="SUPFAM" id="SSF51206">
    <property type="entry name" value="cAMP-binding domain-like"/>
    <property type="match status" value="1"/>
</dbReference>
<dbReference type="InterPro" id="IPR018490">
    <property type="entry name" value="cNMP-bd_dom_sf"/>
</dbReference>